<feature type="domain" description="Ubiquitin carboxyl-terminal hydrolase C-terminal" evidence="8">
    <location>
        <begin position="28"/>
        <end position="228"/>
    </location>
</feature>
<evidence type="ECO:0000313" key="9">
    <source>
        <dbReference type="EMBL" id="KAJ1697084.1"/>
    </source>
</evidence>
<dbReference type="InterPro" id="IPR029346">
    <property type="entry name" value="USP_C"/>
</dbReference>
<evidence type="ECO:0000256" key="6">
    <source>
        <dbReference type="ARBA" id="ARBA00022801"/>
    </source>
</evidence>
<evidence type="ECO:0000259" key="8">
    <source>
        <dbReference type="Pfam" id="PF14533"/>
    </source>
</evidence>
<comment type="caution">
    <text evidence="9">The sequence shown here is derived from an EMBL/GenBank/DDBJ whole genome shotgun (WGS) entry which is preliminary data.</text>
</comment>
<keyword evidence="5" id="KW-0833">Ubl conjugation pathway</keyword>
<comment type="similarity">
    <text evidence="2">Belongs to the peptidase C19 family.</text>
</comment>
<dbReference type="Pfam" id="PF14533">
    <property type="entry name" value="USP7_C2"/>
    <property type="match status" value="1"/>
</dbReference>
<protein>
    <recommendedName>
        <fullName evidence="3">ubiquitinyl hydrolase 1</fullName>
        <ecNumber evidence="3">3.4.19.12</ecNumber>
    </recommendedName>
</protein>
<keyword evidence="6" id="KW-0378">Hydrolase</keyword>
<sequence>MRYRGVQDLSDMLICFNQVSRAQTSNILYYEVLDIPLPELQSLITLKVAFRHSTKDEVVSHSIRLSKNSTVGNAMNYLKSKVELSRSDAELRLIEIFPSHEKIENINETKWNLRAEEIPAEEANLGPQDRLIHVCHFMKDTILNKRQVRNFRVPFLFVIHECETLAEVKTRIQKELRVPDEEFAEWKFAFISMGRTEYLKDTDIIFSRFQRRYAYGWEQYLGLEHTNTS</sequence>
<dbReference type="OrthoDB" id="682015at2759"/>
<dbReference type="Proteomes" id="UP001151287">
    <property type="component" value="Unassembled WGS sequence"/>
</dbReference>
<evidence type="ECO:0000256" key="7">
    <source>
        <dbReference type="ARBA" id="ARBA00022807"/>
    </source>
</evidence>
<dbReference type="EC" id="3.4.19.12" evidence="3"/>
<evidence type="ECO:0000256" key="4">
    <source>
        <dbReference type="ARBA" id="ARBA00022670"/>
    </source>
</evidence>
<dbReference type="GO" id="GO:0004843">
    <property type="term" value="F:cysteine-type deubiquitinase activity"/>
    <property type="evidence" value="ECO:0007669"/>
    <property type="project" value="UniProtKB-EC"/>
</dbReference>
<proteinExistence type="inferred from homology"/>
<dbReference type="GO" id="GO:0006508">
    <property type="term" value="P:proteolysis"/>
    <property type="evidence" value="ECO:0007669"/>
    <property type="project" value="UniProtKB-KW"/>
</dbReference>
<evidence type="ECO:0000313" key="10">
    <source>
        <dbReference type="Proteomes" id="UP001151287"/>
    </source>
</evidence>
<gene>
    <name evidence="9" type="ORF">LUZ63_005596</name>
</gene>
<evidence type="ECO:0000256" key="5">
    <source>
        <dbReference type="ARBA" id="ARBA00022786"/>
    </source>
</evidence>
<evidence type="ECO:0000256" key="3">
    <source>
        <dbReference type="ARBA" id="ARBA00012759"/>
    </source>
</evidence>
<comment type="catalytic activity">
    <reaction evidence="1">
        <text>Thiol-dependent hydrolysis of ester, thioester, amide, peptide and isopeptide bonds formed by the C-terminal Gly of ubiquitin (a 76-residue protein attached to proteins as an intracellular targeting signal).</text>
        <dbReference type="EC" id="3.4.19.12"/>
    </reaction>
</comment>
<evidence type="ECO:0000256" key="1">
    <source>
        <dbReference type="ARBA" id="ARBA00000707"/>
    </source>
</evidence>
<keyword evidence="4" id="KW-0645">Protease</keyword>
<dbReference type="EMBL" id="JAMQYH010000002">
    <property type="protein sequence ID" value="KAJ1697084.1"/>
    <property type="molecule type" value="Genomic_DNA"/>
</dbReference>
<reference evidence="9" key="1">
    <citation type="journal article" date="2022" name="Cell">
        <title>Repeat-based holocentromeres influence genome architecture and karyotype evolution.</title>
        <authorList>
            <person name="Hofstatter P.G."/>
            <person name="Thangavel G."/>
            <person name="Lux T."/>
            <person name="Neumann P."/>
            <person name="Vondrak T."/>
            <person name="Novak P."/>
            <person name="Zhang M."/>
            <person name="Costa L."/>
            <person name="Castellani M."/>
            <person name="Scott A."/>
            <person name="Toegelov H."/>
            <person name="Fuchs J."/>
            <person name="Mata-Sucre Y."/>
            <person name="Dias Y."/>
            <person name="Vanzela A.L.L."/>
            <person name="Huettel B."/>
            <person name="Almeida C.C.S."/>
            <person name="Simkova H."/>
            <person name="Souza G."/>
            <person name="Pedrosa-Harand A."/>
            <person name="Macas J."/>
            <person name="Mayer K.F.X."/>
            <person name="Houben A."/>
            <person name="Marques A."/>
        </authorList>
    </citation>
    <scope>NUCLEOTIDE SEQUENCE</scope>
    <source>
        <strain evidence="9">RhyBre1mFocal</strain>
    </source>
</reference>
<accession>A0A9Q0CPB6</accession>
<name>A0A9Q0CPB6_9POAL</name>
<evidence type="ECO:0000256" key="2">
    <source>
        <dbReference type="ARBA" id="ARBA00009085"/>
    </source>
</evidence>
<organism evidence="9 10">
    <name type="scientific">Rhynchospora breviuscula</name>
    <dbReference type="NCBI Taxonomy" id="2022672"/>
    <lineage>
        <taxon>Eukaryota</taxon>
        <taxon>Viridiplantae</taxon>
        <taxon>Streptophyta</taxon>
        <taxon>Embryophyta</taxon>
        <taxon>Tracheophyta</taxon>
        <taxon>Spermatophyta</taxon>
        <taxon>Magnoliopsida</taxon>
        <taxon>Liliopsida</taxon>
        <taxon>Poales</taxon>
        <taxon>Cyperaceae</taxon>
        <taxon>Cyperoideae</taxon>
        <taxon>Rhynchosporeae</taxon>
        <taxon>Rhynchospora</taxon>
    </lineage>
</organism>
<keyword evidence="10" id="KW-1185">Reference proteome</keyword>
<keyword evidence="7" id="KW-0788">Thiol protease</keyword>
<dbReference type="AlphaFoldDB" id="A0A9Q0CPB6"/>